<proteinExistence type="predicted"/>
<comment type="caution">
    <text evidence="1">The sequence shown here is derived from an EMBL/GenBank/DDBJ whole genome shotgun (WGS) entry which is preliminary data.</text>
</comment>
<dbReference type="Proteomes" id="UP000663836">
    <property type="component" value="Unassembled WGS sequence"/>
</dbReference>
<organism evidence="1 2">
    <name type="scientific">Rotaria sordida</name>
    <dbReference type="NCBI Taxonomy" id="392033"/>
    <lineage>
        <taxon>Eukaryota</taxon>
        <taxon>Metazoa</taxon>
        <taxon>Spiralia</taxon>
        <taxon>Gnathifera</taxon>
        <taxon>Rotifera</taxon>
        <taxon>Eurotatoria</taxon>
        <taxon>Bdelloidea</taxon>
        <taxon>Philodinida</taxon>
        <taxon>Philodinidae</taxon>
        <taxon>Rotaria</taxon>
    </lineage>
</organism>
<gene>
    <name evidence="1" type="ORF">JBS370_LOCUS42026</name>
</gene>
<protein>
    <submittedName>
        <fullName evidence="1">Uncharacterized protein</fullName>
    </submittedName>
</protein>
<reference evidence="1" key="1">
    <citation type="submission" date="2021-02" db="EMBL/GenBank/DDBJ databases">
        <authorList>
            <person name="Nowell W R."/>
        </authorList>
    </citation>
    <scope>NUCLEOTIDE SEQUENCE</scope>
</reference>
<dbReference type="AlphaFoldDB" id="A0A820LCV9"/>
<feature type="non-terminal residue" evidence="1">
    <location>
        <position position="26"/>
    </location>
</feature>
<name>A0A820LCV9_9BILA</name>
<evidence type="ECO:0000313" key="1">
    <source>
        <dbReference type="EMBL" id="CAF4354329.1"/>
    </source>
</evidence>
<accession>A0A820LCV9</accession>
<sequence>MENFAFHQIQNQAIAAPFWANLSYVA</sequence>
<evidence type="ECO:0000313" key="2">
    <source>
        <dbReference type="Proteomes" id="UP000663836"/>
    </source>
</evidence>
<dbReference type="EMBL" id="CAJOBD010051985">
    <property type="protein sequence ID" value="CAF4354329.1"/>
    <property type="molecule type" value="Genomic_DNA"/>
</dbReference>